<accession>A0A2H8TRZ2</accession>
<comment type="subcellular location">
    <subcellularLocation>
        <location evidence="5">Endoplasmic reticulum membrane</location>
        <topology evidence="5">Multi-pass membrane protein</topology>
    </subcellularLocation>
    <subcellularLocation>
        <location evidence="1">Membrane</location>
        <topology evidence="1">Multi-pass membrane protein</topology>
    </subcellularLocation>
</comment>
<feature type="transmembrane region" description="Helical" evidence="5">
    <location>
        <begin position="402"/>
        <end position="425"/>
    </location>
</feature>
<evidence type="ECO:0000256" key="4">
    <source>
        <dbReference type="ARBA" id="ARBA00023136"/>
    </source>
</evidence>
<dbReference type="UniPathway" id="UPA00196"/>
<feature type="transmembrane region" description="Helical" evidence="5">
    <location>
        <begin position="121"/>
        <end position="142"/>
    </location>
</feature>
<evidence type="ECO:0000256" key="3">
    <source>
        <dbReference type="ARBA" id="ARBA00022989"/>
    </source>
</evidence>
<reference evidence="6" key="1">
    <citation type="submission" date="2017-10" db="EMBL/GenBank/DDBJ databases">
        <title>Transcriptome Assembly of Sugarcane Aphid Adults.</title>
        <authorList>
            <person name="Scully E.D."/>
            <person name="Palmer N.A."/>
            <person name="Geib S.M."/>
            <person name="Sarath G."/>
            <person name="Sattler S.E."/>
        </authorList>
    </citation>
    <scope>NUCLEOTIDE SEQUENCE</scope>
    <source>
        <tissue evidence="6">Whole body</tissue>
    </source>
</reference>
<dbReference type="AlphaFoldDB" id="A0A2H8TRZ2"/>
<feature type="transmembrane region" description="Helical" evidence="5">
    <location>
        <begin position="277"/>
        <end position="298"/>
    </location>
</feature>
<comment type="similarity">
    <text evidence="5">Belongs to the PIGW family.</text>
</comment>
<dbReference type="PIRSF" id="PIRSF017321">
    <property type="entry name" value="GWT1"/>
    <property type="match status" value="1"/>
</dbReference>
<keyword evidence="5" id="KW-0256">Endoplasmic reticulum</keyword>
<organism evidence="6">
    <name type="scientific">Melanaphis sacchari</name>
    <dbReference type="NCBI Taxonomy" id="742174"/>
    <lineage>
        <taxon>Eukaryota</taxon>
        <taxon>Metazoa</taxon>
        <taxon>Ecdysozoa</taxon>
        <taxon>Arthropoda</taxon>
        <taxon>Hexapoda</taxon>
        <taxon>Insecta</taxon>
        <taxon>Pterygota</taxon>
        <taxon>Neoptera</taxon>
        <taxon>Paraneoptera</taxon>
        <taxon>Hemiptera</taxon>
        <taxon>Sternorrhyncha</taxon>
        <taxon>Aphidomorpha</taxon>
        <taxon>Aphidoidea</taxon>
        <taxon>Aphididae</taxon>
        <taxon>Aphidini</taxon>
        <taxon>Melanaphis</taxon>
    </lineage>
</organism>
<evidence type="ECO:0000313" key="6">
    <source>
        <dbReference type="EMBL" id="MBW16362.1"/>
    </source>
</evidence>
<keyword evidence="2 5" id="KW-0812">Transmembrane</keyword>
<feature type="transmembrane region" description="Helical" evidence="5">
    <location>
        <begin position="355"/>
        <end position="381"/>
    </location>
</feature>
<feature type="transmembrane region" description="Helical" evidence="5">
    <location>
        <begin position="55"/>
        <end position="78"/>
    </location>
</feature>
<dbReference type="GO" id="GO:0072659">
    <property type="term" value="P:protein localization to plasma membrane"/>
    <property type="evidence" value="ECO:0007669"/>
    <property type="project" value="TreeGrafter"/>
</dbReference>
<dbReference type="PANTHER" id="PTHR20661">
    <property type="entry name" value="PHOSPHATIDYLINOSITOL-GLYCAN BIOSYNTHESIS CLASS W PROTEIN"/>
    <property type="match status" value="1"/>
</dbReference>
<comment type="pathway">
    <text evidence="5">Glycolipid biosynthesis; glycosylphosphatidylinositol-anchor biosynthesis.</text>
</comment>
<evidence type="ECO:0000256" key="1">
    <source>
        <dbReference type="ARBA" id="ARBA00004141"/>
    </source>
</evidence>
<keyword evidence="4 5" id="KW-0472">Membrane</keyword>
<sequence length="458" mass="53053">MDTEYKELHREAISNQTGSTLIETYTSLFPLPIHIIIFIWISVDTDYSKKLNSPTIWMFLFEVITMVLPTVFNFTLFSDYSVEQFLIYMTIFGIAFTWMLLNHNYLSSSTIKTKKNPYMTVYRFMLNTYTVFCILAVDFNVFPRRFAKTEMYGHGVMDIGVGCYVCSNALLFNIPNTQNISKNVLKVFKQVLPLIMLGIGRTYFVTKADYHHYVFEYGVHWNFFMTLAFLKIINLIVLPFVNTCCLSCIATILVIIYEFALNFGLADWIMSDAPRDTLFSANREGILSLIGYEAIFLYSLSMKSRLSIFMKKNHLINSIFLLVVTSTLSIALFLLTFVISYIFGVSRRLANAGYVYWVLSMSSFLLFMSIMIENFITILLLKIGQLDEFNKISLIIDSVNDNLLIFFLFANVVTGIINMCLYTLVMNTVSSIIILSLYMLVIYFTIYKLQHYKNKMYN</sequence>
<dbReference type="GO" id="GO:0032216">
    <property type="term" value="F:glucosaminyl-phosphatidylinositol O-acyltransferase activity"/>
    <property type="evidence" value="ECO:0007669"/>
    <property type="project" value="TreeGrafter"/>
</dbReference>
<evidence type="ECO:0000256" key="2">
    <source>
        <dbReference type="ARBA" id="ARBA00022692"/>
    </source>
</evidence>
<dbReference type="OrthoDB" id="15270at2759"/>
<comment type="function">
    <text evidence="5">A acetyltransferase, which acetylates the inositol ring of phosphatidylinositol during biosynthesis of GPI-anchor.</text>
</comment>
<feature type="transmembrane region" description="Helical" evidence="5">
    <location>
        <begin position="431"/>
        <end position="449"/>
    </location>
</feature>
<keyword evidence="5" id="KW-0808">Transferase</keyword>
<proteinExistence type="inferred from homology"/>
<name>A0A2H8TRZ2_9HEMI</name>
<dbReference type="PANTHER" id="PTHR20661:SF0">
    <property type="entry name" value="PHOSPHATIDYLINOSITOL-GLYCAN BIOSYNTHESIS CLASS W PROTEIN"/>
    <property type="match status" value="1"/>
</dbReference>
<dbReference type="GO" id="GO:0006506">
    <property type="term" value="P:GPI anchor biosynthetic process"/>
    <property type="evidence" value="ECO:0007669"/>
    <property type="project" value="UniProtKB-UniPathway"/>
</dbReference>
<keyword evidence="5" id="KW-0337">GPI-anchor biosynthesis</keyword>
<feature type="transmembrane region" description="Helical" evidence="5">
    <location>
        <begin position="21"/>
        <end position="43"/>
    </location>
</feature>
<dbReference type="GO" id="GO:0005789">
    <property type="term" value="C:endoplasmic reticulum membrane"/>
    <property type="evidence" value="ECO:0007669"/>
    <property type="project" value="UniProtKB-SubCell"/>
</dbReference>
<dbReference type="EC" id="2.3.-.-" evidence="5"/>
<gene>
    <name evidence="6" type="primary">pigw_0</name>
</gene>
<keyword evidence="3 5" id="KW-1133">Transmembrane helix</keyword>
<dbReference type="InterPro" id="IPR009447">
    <property type="entry name" value="PIGW/GWT1"/>
</dbReference>
<protein>
    <recommendedName>
        <fullName evidence="5">Phosphatidylinositol-glycan biosynthesis class W protein</fullName>
        <ecNumber evidence="5">2.3.-.-</ecNumber>
    </recommendedName>
</protein>
<feature type="transmembrane region" description="Helical" evidence="5">
    <location>
        <begin position="319"/>
        <end position="343"/>
    </location>
</feature>
<dbReference type="EMBL" id="GFXV01004557">
    <property type="protein sequence ID" value="MBW16362.1"/>
    <property type="molecule type" value="Transcribed_RNA"/>
</dbReference>
<keyword evidence="5" id="KW-0012">Acyltransferase</keyword>
<feature type="transmembrane region" description="Helical" evidence="5">
    <location>
        <begin position="85"/>
        <end position="101"/>
    </location>
</feature>
<dbReference type="Pfam" id="PF06423">
    <property type="entry name" value="GWT1"/>
    <property type="match status" value="1"/>
</dbReference>
<evidence type="ECO:0000256" key="5">
    <source>
        <dbReference type="RuleBase" id="RU280819"/>
    </source>
</evidence>